<accession>A0AAU9XB38</accession>
<name>A0AAU9XB38_9CNID</name>
<evidence type="ECO:0000313" key="7">
    <source>
        <dbReference type="Proteomes" id="UP001159428"/>
    </source>
</evidence>
<dbReference type="AlphaFoldDB" id="A0AAU9XB38"/>
<sequence>MFVRSRFQSTASHFAQTLPSVSNMSVLNDLFVQIVQSEERIRERFSILRKDPINSLVRLSCYILLVNGEIQDFQRKFQDLAEELKSLQGLVVLKNQHLAEKELDLRWFGIRGVVSSEKRQELSATAEHLCQKKEETERAIGIEKKNFARDVTQFICLLESDDRAKGNQFLEATMQMEEFNCKEQRFHQGS</sequence>
<organism evidence="6 7">
    <name type="scientific">Pocillopora meandrina</name>
    <dbReference type="NCBI Taxonomy" id="46732"/>
    <lineage>
        <taxon>Eukaryota</taxon>
        <taxon>Metazoa</taxon>
        <taxon>Cnidaria</taxon>
        <taxon>Anthozoa</taxon>
        <taxon>Hexacorallia</taxon>
        <taxon>Scleractinia</taxon>
        <taxon>Astrocoeniina</taxon>
        <taxon>Pocilloporidae</taxon>
        <taxon>Pocillopora</taxon>
    </lineage>
</organism>
<keyword evidence="7" id="KW-1185">Reference proteome</keyword>
<dbReference type="PANTHER" id="PTHR22419:SF2">
    <property type="entry name" value="COILED-COIL DOMAIN-CONTAINING PROTEIN 172"/>
    <property type="match status" value="1"/>
</dbReference>
<comment type="subcellular location">
    <subcellularLocation>
        <location evidence="1">Cytoplasm</location>
    </subcellularLocation>
</comment>
<proteinExistence type="inferred from homology"/>
<evidence type="ECO:0000256" key="2">
    <source>
        <dbReference type="ARBA" id="ARBA00008975"/>
    </source>
</evidence>
<comment type="caution">
    <text evidence="6">The sequence shown here is derived from an EMBL/GenBank/DDBJ whole genome shotgun (WGS) entry which is preliminary data.</text>
</comment>
<dbReference type="PANTHER" id="PTHR22419">
    <property type="entry name" value="COILED-COIL DOMAIN-CONTAINING PROTEIN 172"/>
    <property type="match status" value="1"/>
</dbReference>
<dbReference type="GO" id="GO:0005737">
    <property type="term" value="C:cytoplasm"/>
    <property type="evidence" value="ECO:0007669"/>
    <property type="project" value="UniProtKB-SubCell"/>
</dbReference>
<dbReference type="Proteomes" id="UP001159428">
    <property type="component" value="Unassembled WGS sequence"/>
</dbReference>
<evidence type="ECO:0000313" key="6">
    <source>
        <dbReference type="EMBL" id="CAH3142373.1"/>
    </source>
</evidence>
<reference evidence="6 7" key="1">
    <citation type="submission" date="2022-05" db="EMBL/GenBank/DDBJ databases">
        <authorList>
            <consortium name="Genoscope - CEA"/>
            <person name="William W."/>
        </authorList>
    </citation>
    <scope>NUCLEOTIDE SEQUENCE [LARGE SCALE GENOMIC DNA]</scope>
</reference>
<dbReference type="EMBL" id="CALNXJ010000036">
    <property type="protein sequence ID" value="CAH3142373.1"/>
    <property type="molecule type" value="Genomic_DNA"/>
</dbReference>
<gene>
    <name evidence="6" type="ORF">PMEA_00020124</name>
</gene>
<keyword evidence="4" id="KW-0963">Cytoplasm</keyword>
<comment type="similarity">
    <text evidence="2">Belongs to the CCDC172 family.</text>
</comment>
<evidence type="ECO:0000256" key="4">
    <source>
        <dbReference type="ARBA" id="ARBA00022490"/>
    </source>
</evidence>
<evidence type="ECO:0000256" key="3">
    <source>
        <dbReference type="ARBA" id="ARBA00022327"/>
    </source>
</evidence>
<evidence type="ECO:0000256" key="5">
    <source>
        <dbReference type="ARBA" id="ARBA00023054"/>
    </source>
</evidence>
<protein>
    <recommendedName>
        <fullName evidence="3">Coiled-coil domain-containing protein 172</fullName>
    </recommendedName>
</protein>
<keyword evidence="5" id="KW-0175">Coiled coil</keyword>
<dbReference type="InterPro" id="IPR029618">
    <property type="entry name" value="CCDC172"/>
</dbReference>
<evidence type="ECO:0000256" key="1">
    <source>
        <dbReference type="ARBA" id="ARBA00004496"/>
    </source>
</evidence>